<accession>A0AAV2Q867</accession>
<name>A0AAV2Q867_MEGNR</name>
<proteinExistence type="predicted"/>
<dbReference type="AlphaFoldDB" id="A0AAV2Q867"/>
<dbReference type="Pfam" id="PF00023">
    <property type="entry name" value="Ank"/>
    <property type="match status" value="1"/>
</dbReference>
<dbReference type="Gene3D" id="1.25.40.20">
    <property type="entry name" value="Ankyrin repeat-containing domain"/>
    <property type="match status" value="1"/>
</dbReference>
<comment type="caution">
    <text evidence="2">The sequence shown here is derived from an EMBL/GenBank/DDBJ whole genome shotgun (WGS) entry which is preliminary data.</text>
</comment>
<keyword evidence="3" id="KW-1185">Reference proteome</keyword>
<evidence type="ECO:0000256" key="1">
    <source>
        <dbReference type="PROSITE-ProRule" id="PRU00023"/>
    </source>
</evidence>
<dbReference type="SUPFAM" id="SSF48403">
    <property type="entry name" value="Ankyrin repeat"/>
    <property type="match status" value="1"/>
</dbReference>
<dbReference type="InterPro" id="IPR036770">
    <property type="entry name" value="Ankyrin_rpt-contain_sf"/>
</dbReference>
<protein>
    <submittedName>
        <fullName evidence="2">Uncharacterized protein</fullName>
    </submittedName>
</protein>
<dbReference type="Proteomes" id="UP001497623">
    <property type="component" value="Unassembled WGS sequence"/>
</dbReference>
<dbReference type="PROSITE" id="PS50088">
    <property type="entry name" value="ANK_REPEAT"/>
    <property type="match status" value="1"/>
</dbReference>
<dbReference type="InterPro" id="IPR002110">
    <property type="entry name" value="Ankyrin_rpt"/>
</dbReference>
<keyword evidence="1" id="KW-0040">ANK repeat</keyword>
<reference evidence="2 3" key="1">
    <citation type="submission" date="2024-05" db="EMBL/GenBank/DDBJ databases">
        <authorList>
            <person name="Wallberg A."/>
        </authorList>
    </citation>
    <scope>NUCLEOTIDE SEQUENCE [LARGE SCALE GENOMIC DNA]</scope>
</reference>
<gene>
    <name evidence="2" type="ORF">MNOR_LOCUS8143</name>
</gene>
<evidence type="ECO:0000313" key="3">
    <source>
        <dbReference type="Proteomes" id="UP001497623"/>
    </source>
</evidence>
<dbReference type="EMBL" id="CAXKWB010003720">
    <property type="protein sequence ID" value="CAL4069973.1"/>
    <property type="molecule type" value="Genomic_DNA"/>
</dbReference>
<feature type="non-terminal residue" evidence="2">
    <location>
        <position position="142"/>
    </location>
</feature>
<organism evidence="2 3">
    <name type="scientific">Meganyctiphanes norvegica</name>
    <name type="common">Northern krill</name>
    <name type="synonym">Thysanopoda norvegica</name>
    <dbReference type="NCBI Taxonomy" id="48144"/>
    <lineage>
        <taxon>Eukaryota</taxon>
        <taxon>Metazoa</taxon>
        <taxon>Ecdysozoa</taxon>
        <taxon>Arthropoda</taxon>
        <taxon>Crustacea</taxon>
        <taxon>Multicrustacea</taxon>
        <taxon>Malacostraca</taxon>
        <taxon>Eumalacostraca</taxon>
        <taxon>Eucarida</taxon>
        <taxon>Euphausiacea</taxon>
        <taxon>Euphausiidae</taxon>
        <taxon>Meganyctiphanes</taxon>
    </lineage>
</organism>
<sequence length="142" mass="15727">MLPKDQDDNRDGEAFVASSIYWAASKGVVRHLDFFLAVGDCNIDHLGFGTSPLMGACWRGQPITAKLLLYKGANVFLRTTNNLNALSYALNSDNGNLTNNEQRQQLVLSLLLWYPIAELEAAIREVEATCPGLINHEQVSYI</sequence>
<evidence type="ECO:0000313" key="2">
    <source>
        <dbReference type="EMBL" id="CAL4069973.1"/>
    </source>
</evidence>
<feature type="repeat" description="ANK" evidence="1">
    <location>
        <begin position="48"/>
        <end position="80"/>
    </location>
</feature>